<dbReference type="Proteomes" id="UP000199412">
    <property type="component" value="Unassembled WGS sequence"/>
</dbReference>
<dbReference type="Pfam" id="PF18945">
    <property type="entry name" value="VipB_2"/>
    <property type="match status" value="1"/>
</dbReference>
<dbReference type="InterPro" id="IPR044031">
    <property type="entry name" value="TssC1_N"/>
</dbReference>
<dbReference type="EMBL" id="FNAP01000013">
    <property type="protein sequence ID" value="SDE83635.1"/>
    <property type="molecule type" value="Genomic_DNA"/>
</dbReference>
<dbReference type="RefSeq" id="WP_092787592.1">
    <property type="nucleotide sequence ID" value="NZ_FNAP01000013.1"/>
</dbReference>
<evidence type="ECO:0000259" key="2">
    <source>
        <dbReference type="Pfam" id="PF05943"/>
    </source>
</evidence>
<accession>A0A1G7G6C6</accession>
<proteinExistence type="predicted"/>
<dbReference type="NCBIfam" id="TIGR03355">
    <property type="entry name" value="VI_chp_2"/>
    <property type="match status" value="1"/>
</dbReference>
<dbReference type="OrthoDB" id="9764000at2"/>
<organism evidence="4 5">
    <name type="scientific">Rhodospira trueperi</name>
    <dbReference type="NCBI Taxonomy" id="69960"/>
    <lineage>
        <taxon>Bacteria</taxon>
        <taxon>Pseudomonadati</taxon>
        <taxon>Pseudomonadota</taxon>
        <taxon>Alphaproteobacteria</taxon>
        <taxon>Rhodospirillales</taxon>
        <taxon>Rhodospirillaceae</taxon>
        <taxon>Rhodospira</taxon>
    </lineage>
</organism>
<evidence type="ECO:0000256" key="1">
    <source>
        <dbReference type="SAM" id="MobiDB-lite"/>
    </source>
</evidence>
<dbReference type="InterPro" id="IPR010269">
    <property type="entry name" value="T6SS_TssC-like"/>
</dbReference>
<keyword evidence="5" id="KW-1185">Reference proteome</keyword>
<gene>
    <name evidence="4" type="ORF">SAMN05421720_113105</name>
</gene>
<dbReference type="STRING" id="69960.SAMN05421720_113105"/>
<feature type="region of interest" description="Disordered" evidence="1">
    <location>
        <begin position="14"/>
        <end position="45"/>
    </location>
</feature>
<protein>
    <submittedName>
        <fullName evidence="4">Type VI secretion system protein ImpD</fullName>
    </submittedName>
</protein>
<sequence length="525" mass="58018">MRHSDGAIDLDATVIARPARPRPPPRVRAGLSGSTREAMGEATGEATGDGALDRFLALDRWDLALLAWLGTDRATSLDRDRLLAALDRDIALLDHLLSAQVDAILHHSRFQQMEASWRGLAYLVESVGGDDLVRVRVLDLSWAELCRDMERALEFDQSQMFQKIYEEEFGTPGGQPFSLLLGDYAVQHKLNRTHSTDDVSALRAMSGVCAAAFAPMVVGCTPALLGLDSFGELTAPIRLAGLFKSPEYDRWRSLRSAEDSRFLGIALPTVLIRDRHDDDGSGHQPFRYAEDVSNPDASDWLWTSSVYAFGRVAIHSFLECRWFANIRGARRDEAGGGLIEDLPAPDFGTDRPGLATRGPVAVAMPEVRESELCEVGLMPLAAQQHTPFAVFRAVGSIQEPQRYDRPEATANARLSAMLHYILCVSRFAHLVKVMARDKTGSFASPGECELFLHEKLMQYVQSRANASYEEKARRPLREASVSVKEIPGKPGTYNCVCHVVPHFQIDQVFSTLRLELDTTALRAGT</sequence>
<dbReference type="AlphaFoldDB" id="A0A1G7G6C6"/>
<dbReference type="InterPro" id="IPR044032">
    <property type="entry name" value="TssC1_C"/>
</dbReference>
<feature type="compositionally biased region" description="Low complexity" evidence="1">
    <location>
        <begin position="35"/>
        <end position="45"/>
    </location>
</feature>
<dbReference type="PANTHER" id="PTHR35565">
    <property type="entry name" value="CYTOPLASMIC PROTEIN-RELATED"/>
    <property type="match status" value="1"/>
</dbReference>
<dbReference type="Pfam" id="PF05943">
    <property type="entry name" value="VipB"/>
    <property type="match status" value="1"/>
</dbReference>
<feature type="domain" description="TssC1 N-terminal" evidence="2">
    <location>
        <begin position="87"/>
        <end position="398"/>
    </location>
</feature>
<evidence type="ECO:0000313" key="4">
    <source>
        <dbReference type="EMBL" id="SDE83635.1"/>
    </source>
</evidence>
<reference evidence="4 5" key="1">
    <citation type="submission" date="2016-10" db="EMBL/GenBank/DDBJ databases">
        <authorList>
            <person name="de Groot N.N."/>
        </authorList>
    </citation>
    <scope>NUCLEOTIDE SEQUENCE [LARGE SCALE GENOMIC DNA]</scope>
    <source>
        <strain evidence="4 5">ATCC 700224</strain>
    </source>
</reference>
<dbReference type="PANTHER" id="PTHR35565:SF3">
    <property type="entry name" value="TYPE VI SECRETION SYSTEM SHEATH PROTEIN TSSC1"/>
    <property type="match status" value="1"/>
</dbReference>
<feature type="domain" description="TssC1 C-terminal" evidence="3">
    <location>
        <begin position="407"/>
        <end position="515"/>
    </location>
</feature>
<name>A0A1G7G6C6_9PROT</name>
<evidence type="ECO:0000259" key="3">
    <source>
        <dbReference type="Pfam" id="PF18945"/>
    </source>
</evidence>
<evidence type="ECO:0000313" key="5">
    <source>
        <dbReference type="Proteomes" id="UP000199412"/>
    </source>
</evidence>